<dbReference type="Ensembl" id="ENSKMAT00000009114.1">
    <property type="protein sequence ID" value="ENSKMAP00000008980.1"/>
    <property type="gene ID" value="ENSKMAG00000006729.1"/>
</dbReference>
<dbReference type="Proteomes" id="UP000264800">
    <property type="component" value="Unplaced"/>
</dbReference>
<reference evidence="1" key="2">
    <citation type="submission" date="2025-09" db="UniProtKB">
        <authorList>
            <consortium name="Ensembl"/>
        </authorList>
    </citation>
    <scope>IDENTIFICATION</scope>
</reference>
<keyword evidence="2" id="KW-1185">Reference proteome</keyword>
<dbReference type="AlphaFoldDB" id="A0A3Q2ZZV1"/>
<evidence type="ECO:0000313" key="1">
    <source>
        <dbReference type="Ensembl" id="ENSKMAP00000008980.1"/>
    </source>
</evidence>
<protein>
    <submittedName>
        <fullName evidence="1">Interferon-induced protein 44-like</fullName>
    </submittedName>
</protein>
<accession>A0A3Q2ZZV1</accession>
<organism evidence="1 2">
    <name type="scientific">Kryptolebias marmoratus</name>
    <name type="common">Mangrove killifish</name>
    <name type="synonym">Rivulus marmoratus</name>
    <dbReference type="NCBI Taxonomy" id="37003"/>
    <lineage>
        <taxon>Eukaryota</taxon>
        <taxon>Metazoa</taxon>
        <taxon>Chordata</taxon>
        <taxon>Craniata</taxon>
        <taxon>Vertebrata</taxon>
        <taxon>Euteleostomi</taxon>
        <taxon>Actinopterygii</taxon>
        <taxon>Neopterygii</taxon>
        <taxon>Teleostei</taxon>
        <taxon>Neoteleostei</taxon>
        <taxon>Acanthomorphata</taxon>
        <taxon>Ovalentaria</taxon>
        <taxon>Atherinomorphae</taxon>
        <taxon>Cyprinodontiformes</taxon>
        <taxon>Rivulidae</taxon>
        <taxon>Kryptolebias</taxon>
    </lineage>
</organism>
<dbReference type="InterPro" id="IPR027417">
    <property type="entry name" value="P-loop_NTPase"/>
</dbReference>
<dbReference type="CDD" id="cd00882">
    <property type="entry name" value="Ras_like_GTPase"/>
    <property type="match status" value="1"/>
</dbReference>
<dbReference type="STRING" id="37003.ENSKMAP00000008980"/>
<name>A0A3Q2ZZV1_KRYMA</name>
<dbReference type="SUPFAM" id="SSF52540">
    <property type="entry name" value="P-loop containing nucleoside triphosphate hydrolases"/>
    <property type="match status" value="1"/>
</dbReference>
<evidence type="ECO:0000313" key="2">
    <source>
        <dbReference type="Proteomes" id="UP000264800"/>
    </source>
</evidence>
<proteinExistence type="predicted"/>
<reference evidence="1" key="1">
    <citation type="submission" date="2025-08" db="UniProtKB">
        <authorList>
            <consortium name="Ensembl"/>
        </authorList>
    </citation>
    <scope>IDENTIFICATION</scope>
</reference>
<dbReference type="Gene3D" id="3.40.50.300">
    <property type="entry name" value="P-loop containing nucleotide triphosphate hydrolases"/>
    <property type="match status" value="1"/>
</dbReference>
<dbReference type="PANTHER" id="PTHR14241:SF1">
    <property type="entry name" value="INTERFERON-INDUCED PROTEIN 44-RELATED"/>
    <property type="match status" value="1"/>
</dbReference>
<dbReference type="GeneTree" id="ENSGT00940000160560"/>
<dbReference type="GO" id="GO:0006955">
    <property type="term" value="P:immune response"/>
    <property type="evidence" value="ECO:0007669"/>
    <property type="project" value="TreeGrafter"/>
</dbReference>
<sequence>MILFFFAVLRNPWREISWGDITGERSYVKDFQPQNDDVRHIRVLLYGPVGAGKSSFINSVSNVLRGRMTNSALVSYETHKIQKENRGNYYPFVFNDIMGLEDGAGRGVSTHDIKLALMGHVKEGYKFNPVSPLSAGDPFYNSSPSPDDRVHVLVCVHSANSAEMKSSVLQKMREIRESASDLGIPQLAVVTKIDEACGETDNSLKNVYKSKHLKKKMTDFSSSLGIPMNCILPIKNYSKETCMNVDVDTLILSALRLIIDFGDDYADKL</sequence>
<dbReference type="PANTHER" id="PTHR14241">
    <property type="entry name" value="INTERFERON-INDUCED PROTEIN 44"/>
    <property type="match status" value="1"/>
</dbReference>